<organism evidence="4 5">
    <name type="scientific">Wickerhamomyces mucosus</name>
    <dbReference type="NCBI Taxonomy" id="1378264"/>
    <lineage>
        <taxon>Eukaryota</taxon>
        <taxon>Fungi</taxon>
        <taxon>Dikarya</taxon>
        <taxon>Ascomycota</taxon>
        <taxon>Saccharomycotina</taxon>
        <taxon>Saccharomycetes</taxon>
        <taxon>Phaffomycetales</taxon>
        <taxon>Wickerhamomycetaceae</taxon>
        <taxon>Wickerhamomyces</taxon>
    </lineage>
</organism>
<dbReference type="Proteomes" id="UP000769528">
    <property type="component" value="Unassembled WGS sequence"/>
</dbReference>
<reference evidence="4" key="1">
    <citation type="journal article" date="2021" name="Open Biol.">
        <title>Shared evolutionary footprints suggest mitochondrial oxidative damage underlies multiple complex I losses in fungi.</title>
        <authorList>
            <person name="Schikora-Tamarit M.A."/>
            <person name="Marcet-Houben M."/>
            <person name="Nosek J."/>
            <person name="Gabaldon T."/>
        </authorList>
    </citation>
    <scope>NUCLEOTIDE SEQUENCE</scope>
    <source>
        <strain evidence="4">CBS6341</strain>
    </source>
</reference>
<dbReference type="PANTHER" id="PTHR13155:SF1">
    <property type="entry name" value="A-KINASE ANCHOR PROTEIN 10, MITOCHONDRIAL"/>
    <property type="match status" value="1"/>
</dbReference>
<name>A0A9P8TAC8_9ASCO</name>
<keyword evidence="2" id="KW-1133">Transmembrane helix</keyword>
<dbReference type="InterPro" id="IPR036305">
    <property type="entry name" value="RGS_sf"/>
</dbReference>
<keyword evidence="5" id="KW-1185">Reference proteome</keyword>
<comment type="caution">
    <text evidence="4">The sequence shown here is derived from an EMBL/GenBank/DDBJ whole genome shotgun (WGS) entry which is preliminary data.</text>
</comment>
<feature type="region of interest" description="Disordered" evidence="1">
    <location>
        <begin position="197"/>
        <end position="220"/>
    </location>
</feature>
<dbReference type="SUPFAM" id="SSF48097">
    <property type="entry name" value="Regulator of G-protein signaling, RGS"/>
    <property type="match status" value="1"/>
</dbReference>
<reference evidence="4" key="2">
    <citation type="submission" date="2021-01" db="EMBL/GenBank/DDBJ databases">
        <authorList>
            <person name="Schikora-Tamarit M.A."/>
        </authorList>
    </citation>
    <scope>NUCLEOTIDE SEQUENCE</scope>
    <source>
        <strain evidence="4">CBS6341</strain>
    </source>
</reference>
<keyword evidence="2" id="KW-0812">Transmembrane</keyword>
<dbReference type="InterPro" id="IPR016137">
    <property type="entry name" value="RGS"/>
</dbReference>
<dbReference type="PROSITE" id="PS50132">
    <property type="entry name" value="RGS"/>
    <property type="match status" value="1"/>
</dbReference>
<feature type="transmembrane region" description="Helical" evidence="2">
    <location>
        <begin position="358"/>
        <end position="382"/>
    </location>
</feature>
<dbReference type="PANTHER" id="PTHR13155">
    <property type="entry name" value="A-KINASE ANCHOR PROTEINS"/>
    <property type="match status" value="1"/>
</dbReference>
<feature type="transmembrane region" description="Helical" evidence="2">
    <location>
        <begin position="457"/>
        <end position="477"/>
    </location>
</feature>
<dbReference type="InterPro" id="IPR044926">
    <property type="entry name" value="RGS_subdomain_2"/>
</dbReference>
<protein>
    <recommendedName>
        <fullName evidence="3">RGS domain-containing protein</fullName>
    </recommendedName>
</protein>
<feature type="transmembrane region" description="Helical" evidence="2">
    <location>
        <begin position="388"/>
        <end position="409"/>
    </location>
</feature>
<evidence type="ECO:0000256" key="1">
    <source>
        <dbReference type="SAM" id="MobiDB-lite"/>
    </source>
</evidence>
<evidence type="ECO:0000313" key="5">
    <source>
        <dbReference type="Proteomes" id="UP000769528"/>
    </source>
</evidence>
<feature type="domain" description="RGS" evidence="3">
    <location>
        <begin position="261"/>
        <end position="354"/>
    </location>
</feature>
<accession>A0A9P8TAC8</accession>
<dbReference type="GO" id="GO:0008104">
    <property type="term" value="P:intracellular protein localization"/>
    <property type="evidence" value="ECO:0007669"/>
    <property type="project" value="TreeGrafter"/>
</dbReference>
<dbReference type="Pfam" id="PF00615">
    <property type="entry name" value="RGS"/>
    <property type="match status" value="1"/>
</dbReference>
<dbReference type="OrthoDB" id="5584247at2759"/>
<evidence type="ECO:0000313" key="4">
    <source>
        <dbReference type="EMBL" id="KAH3672288.1"/>
    </source>
</evidence>
<dbReference type="Gene3D" id="1.10.167.10">
    <property type="entry name" value="Regulator of G-protein Signalling 4, domain 2"/>
    <property type="match status" value="1"/>
</dbReference>
<evidence type="ECO:0000256" key="2">
    <source>
        <dbReference type="SAM" id="Phobius"/>
    </source>
</evidence>
<dbReference type="SMART" id="SM00315">
    <property type="entry name" value="RGS"/>
    <property type="match status" value="1"/>
</dbReference>
<evidence type="ECO:0000259" key="3">
    <source>
        <dbReference type="PROSITE" id="PS50132"/>
    </source>
</evidence>
<keyword evidence="2" id="KW-0472">Membrane</keyword>
<proteinExistence type="predicted"/>
<gene>
    <name evidence="4" type="ORF">WICMUC_004383</name>
</gene>
<dbReference type="EMBL" id="JAEUBF010001168">
    <property type="protein sequence ID" value="KAH3672288.1"/>
    <property type="molecule type" value="Genomic_DNA"/>
</dbReference>
<dbReference type="AlphaFoldDB" id="A0A9P8TAC8"/>
<dbReference type="GO" id="GO:0005886">
    <property type="term" value="C:plasma membrane"/>
    <property type="evidence" value="ECO:0007669"/>
    <property type="project" value="TreeGrafter"/>
</dbReference>
<sequence length="482" mass="56465">MSSPHKPSTKQTLLPSSNINNLIVKDNQSQRSFDNLIKSHGRPRSIDSQRSITYTKLTRLPTLYEVLNRRTESPVDLWSFYIYMRDVQNSVEYLDFWIDVITHLRLCKDYVRGLRESLLLSEKGRPLSERENIRNNVSNDNIDNGAPNRESVSSSVLLEALINEGFLDDKDNHRVSSFLQGNEYVNINDQRLSHIFQQQQQSPEEDTQQLNSYVEDEDEQPLDPYYEPLSSPRKVFAGDIQNQHGYQTQEQNRNSTRIIPERLENYISKVKNGNISREKLKESSRKILVTYFQENSPKRLIIPDRIIRKLKHDIEFQGRDDPEIFDESKNFVYSIMERESFPFFLQSHALHNLNNKSLLVRLIVGLFSLFAAFWISYSLIFVDIQPKAIRAVILIPFFIGFYFLLSFLYKLDPLMVFLGYSDNHEVLLNRFESKKPHIIVRNLKEPFVKSLLRRRSIWVIFLIALTSAIFSLLFGLVPGHRL</sequence>
<dbReference type="InterPro" id="IPR052246">
    <property type="entry name" value="Cell_Polariz_PKAAnc"/>
</dbReference>